<dbReference type="AlphaFoldDB" id="A0A9P8P3P2"/>
<reference evidence="2" key="2">
    <citation type="submission" date="2021-01" db="EMBL/GenBank/DDBJ databases">
        <authorList>
            <person name="Schikora-Tamarit M.A."/>
        </authorList>
    </citation>
    <scope>NUCLEOTIDE SEQUENCE</scope>
    <source>
        <strain evidence="2">CBS6075</strain>
    </source>
</reference>
<keyword evidence="3" id="KW-1185">Reference proteome</keyword>
<feature type="compositionally biased region" description="Polar residues" evidence="1">
    <location>
        <begin position="291"/>
        <end position="304"/>
    </location>
</feature>
<comment type="caution">
    <text evidence="2">The sequence shown here is derived from an EMBL/GenBank/DDBJ whole genome shotgun (WGS) entry which is preliminary data.</text>
</comment>
<feature type="region of interest" description="Disordered" evidence="1">
    <location>
        <begin position="279"/>
        <end position="316"/>
    </location>
</feature>
<evidence type="ECO:0000256" key="1">
    <source>
        <dbReference type="SAM" id="MobiDB-lite"/>
    </source>
</evidence>
<evidence type="ECO:0000313" key="3">
    <source>
        <dbReference type="Proteomes" id="UP000769157"/>
    </source>
</evidence>
<accession>A0A9P8P3P2</accession>
<sequence>MQEFVAKKLFVFSVLETFFDVAHHVRVPEECGPDGGEMPERVGVHQVEDRGKVEQLERHAGTDTEHQGERGEGPVDVFVEQVGFERRRAARFAETRHRMVDPEHVLEQAAKHICLHVVSVGPVGQESGHMAKVCQQSHQTKQLAFAVVLRQIQLENTHGNGMEARQNRGPGKEIVQPFAVPCVSKMEDGGEEPRTHGHQGHHEVRPVQLDERRVSCSDLLSALFPDQLGPPVMREPVPDAEKGTEQFLDPQNANKRPLAMELVHLLALADAVLGDDSLALGPNGHDEEQSSQHSLGNLTQNNKQRSGHHSQSHEPLDGVAEPLLDHLDDLVLACFPHHERHDDRREPAHLVFYGKLVHQDLDSFLDVHDVNEESKHRAAVLGDETHEIDGVQQRHCKMQYHAPQTDPAHELEVRYSSRHH</sequence>
<reference evidence="2" key="1">
    <citation type="journal article" date="2021" name="Open Biol.">
        <title>Shared evolutionary footprints suggest mitochondrial oxidative damage underlies multiple complex I losses in fungi.</title>
        <authorList>
            <person name="Schikora-Tamarit M.A."/>
            <person name="Marcet-Houben M."/>
            <person name="Nosek J."/>
            <person name="Gabaldon T."/>
        </authorList>
    </citation>
    <scope>NUCLEOTIDE SEQUENCE</scope>
    <source>
        <strain evidence="2">CBS6075</strain>
    </source>
</reference>
<dbReference type="RefSeq" id="XP_046060544.1">
    <property type="nucleotide sequence ID" value="XM_046205722.1"/>
</dbReference>
<dbReference type="Proteomes" id="UP000769157">
    <property type="component" value="Unassembled WGS sequence"/>
</dbReference>
<evidence type="ECO:0000313" key="2">
    <source>
        <dbReference type="EMBL" id="KAH3664272.1"/>
    </source>
</evidence>
<proteinExistence type="predicted"/>
<organism evidence="2 3">
    <name type="scientific">Ogataea philodendri</name>
    <dbReference type="NCBI Taxonomy" id="1378263"/>
    <lineage>
        <taxon>Eukaryota</taxon>
        <taxon>Fungi</taxon>
        <taxon>Dikarya</taxon>
        <taxon>Ascomycota</taxon>
        <taxon>Saccharomycotina</taxon>
        <taxon>Pichiomycetes</taxon>
        <taxon>Pichiales</taxon>
        <taxon>Pichiaceae</taxon>
        <taxon>Ogataea</taxon>
    </lineage>
</organism>
<dbReference type="EMBL" id="JAEUBE010000327">
    <property type="protein sequence ID" value="KAH3664272.1"/>
    <property type="molecule type" value="Genomic_DNA"/>
</dbReference>
<protein>
    <submittedName>
        <fullName evidence="2">Uncharacterized protein</fullName>
    </submittedName>
</protein>
<name>A0A9P8P3P2_9ASCO</name>
<dbReference type="GeneID" id="70236589"/>
<gene>
    <name evidence="2" type="ORF">OGAPHI_004624</name>
</gene>